<protein>
    <submittedName>
        <fullName evidence="2">Uncharacterized protein</fullName>
    </submittedName>
</protein>
<dbReference type="AlphaFoldDB" id="A0A4C1YZV6"/>
<dbReference type="Proteomes" id="UP000299102">
    <property type="component" value="Unassembled WGS sequence"/>
</dbReference>
<organism evidence="2 3">
    <name type="scientific">Eumeta variegata</name>
    <name type="common">Bagworm moth</name>
    <name type="synonym">Eumeta japonica</name>
    <dbReference type="NCBI Taxonomy" id="151549"/>
    <lineage>
        <taxon>Eukaryota</taxon>
        <taxon>Metazoa</taxon>
        <taxon>Ecdysozoa</taxon>
        <taxon>Arthropoda</taxon>
        <taxon>Hexapoda</taxon>
        <taxon>Insecta</taxon>
        <taxon>Pterygota</taxon>
        <taxon>Neoptera</taxon>
        <taxon>Endopterygota</taxon>
        <taxon>Lepidoptera</taxon>
        <taxon>Glossata</taxon>
        <taxon>Ditrysia</taxon>
        <taxon>Tineoidea</taxon>
        <taxon>Psychidae</taxon>
        <taxon>Oiketicinae</taxon>
        <taxon>Eumeta</taxon>
    </lineage>
</organism>
<evidence type="ECO:0000256" key="1">
    <source>
        <dbReference type="SAM" id="MobiDB-lite"/>
    </source>
</evidence>
<dbReference type="EMBL" id="BGZK01001481">
    <property type="protein sequence ID" value="GBP80790.1"/>
    <property type="molecule type" value="Genomic_DNA"/>
</dbReference>
<feature type="region of interest" description="Disordered" evidence="1">
    <location>
        <begin position="62"/>
        <end position="99"/>
    </location>
</feature>
<comment type="caution">
    <text evidence="2">The sequence shown here is derived from an EMBL/GenBank/DDBJ whole genome shotgun (WGS) entry which is preliminary data.</text>
</comment>
<proteinExistence type="predicted"/>
<reference evidence="2 3" key="1">
    <citation type="journal article" date="2019" name="Commun. Biol.">
        <title>The bagworm genome reveals a unique fibroin gene that provides high tensile strength.</title>
        <authorList>
            <person name="Kono N."/>
            <person name="Nakamura H."/>
            <person name="Ohtoshi R."/>
            <person name="Tomita M."/>
            <person name="Numata K."/>
            <person name="Arakawa K."/>
        </authorList>
    </citation>
    <scope>NUCLEOTIDE SEQUENCE [LARGE SCALE GENOMIC DNA]</scope>
</reference>
<keyword evidence="3" id="KW-1185">Reference proteome</keyword>
<name>A0A4C1YZV6_EUMVA</name>
<evidence type="ECO:0000313" key="3">
    <source>
        <dbReference type="Proteomes" id="UP000299102"/>
    </source>
</evidence>
<sequence>MKHLKFVQKVFCVFASTNASTPAVAPVPQSHANFSTAGLEPSACAYRCRKLQIIELESRSRIESDSKIGIQSRSGGNSKRDRRSRGRPEADAAGEDRSI</sequence>
<accession>A0A4C1YZV6</accession>
<evidence type="ECO:0000313" key="2">
    <source>
        <dbReference type="EMBL" id="GBP80790.1"/>
    </source>
</evidence>
<gene>
    <name evidence="2" type="ORF">EVAR_54235_1</name>
</gene>
<feature type="compositionally biased region" description="Basic and acidic residues" evidence="1">
    <location>
        <begin position="86"/>
        <end position="99"/>
    </location>
</feature>